<proteinExistence type="predicted"/>
<dbReference type="RefSeq" id="XP_064852816.1">
    <property type="nucleotide sequence ID" value="XM_064996744.1"/>
</dbReference>
<keyword evidence="2" id="KW-1185">Reference proteome</keyword>
<dbReference type="AlphaFoldDB" id="A0AAV5QMR2"/>
<dbReference type="GeneID" id="90073795"/>
<organism evidence="1 2">
    <name type="scientific">Saccharomycopsis crataegensis</name>
    <dbReference type="NCBI Taxonomy" id="43959"/>
    <lineage>
        <taxon>Eukaryota</taxon>
        <taxon>Fungi</taxon>
        <taxon>Dikarya</taxon>
        <taxon>Ascomycota</taxon>
        <taxon>Saccharomycotina</taxon>
        <taxon>Saccharomycetes</taxon>
        <taxon>Saccharomycopsidaceae</taxon>
        <taxon>Saccharomycopsis</taxon>
    </lineage>
</organism>
<name>A0AAV5QMR2_9ASCO</name>
<reference evidence="1 2" key="1">
    <citation type="journal article" date="2023" name="Elife">
        <title>Identification of key yeast species and microbe-microbe interactions impacting larval growth of Drosophila in the wild.</title>
        <authorList>
            <person name="Mure A."/>
            <person name="Sugiura Y."/>
            <person name="Maeda R."/>
            <person name="Honda K."/>
            <person name="Sakurai N."/>
            <person name="Takahashi Y."/>
            <person name="Watada M."/>
            <person name="Katoh T."/>
            <person name="Gotoh A."/>
            <person name="Gotoh Y."/>
            <person name="Taniguchi I."/>
            <person name="Nakamura K."/>
            <person name="Hayashi T."/>
            <person name="Katayama T."/>
            <person name="Uemura T."/>
            <person name="Hattori Y."/>
        </authorList>
    </citation>
    <scope>NUCLEOTIDE SEQUENCE [LARGE SCALE GENOMIC DNA]</scope>
    <source>
        <strain evidence="1 2">SC-9</strain>
    </source>
</reference>
<accession>A0AAV5QMR2</accession>
<protein>
    <recommendedName>
        <fullName evidence="3">FIST domain-containing protein</fullName>
    </recommendedName>
</protein>
<sequence>MAVRIASSLKNASLGSTKTYCRTVLNPRSSFIDVTQSLNDLKSTKKLDFEPKSLLLFSTPQYSKQLVSKLVDLKESSMDLQILYASVDCIAPFSSRNGISELWLSNRMSIPTSRSIEEVKSEQENTPASKPGRIISTKSDEHWDLSSNSNLSLNVPFIPRNLMHHHSLPQTLTKIKFQLGSTIFHNSDLFTTCFYFVSQKERKTLSRLDMKTFDYIKHYLDNDGKYLHDLEVALPPLILPSRNLSMDNYNNLKPIDLGDDLRISELTGNLVRKINGKPASSVIQDDKKLMSQMNKDSRIYVTIENDDEEEMRRRFEVIAGGGAWGAKADTLAIDPEALEFMRVGTKLSFFLYQTGEKSLKQENEEKMKIFFPEGLDSCNGVLAEKSGPQEGYNADSGIAEGDATMILENVFAFGSEKKLTVNDINHDSDGEVIRFRV</sequence>
<dbReference type="Proteomes" id="UP001360560">
    <property type="component" value="Unassembled WGS sequence"/>
</dbReference>
<evidence type="ECO:0000313" key="1">
    <source>
        <dbReference type="EMBL" id="GMM35820.1"/>
    </source>
</evidence>
<evidence type="ECO:0000313" key="2">
    <source>
        <dbReference type="Proteomes" id="UP001360560"/>
    </source>
</evidence>
<dbReference type="EMBL" id="BTFZ01000011">
    <property type="protein sequence ID" value="GMM35820.1"/>
    <property type="molecule type" value="Genomic_DNA"/>
</dbReference>
<gene>
    <name evidence="1" type="ORF">DASC09_031450</name>
</gene>
<comment type="caution">
    <text evidence="1">The sequence shown here is derived from an EMBL/GenBank/DDBJ whole genome shotgun (WGS) entry which is preliminary data.</text>
</comment>
<evidence type="ECO:0008006" key="3">
    <source>
        <dbReference type="Google" id="ProtNLM"/>
    </source>
</evidence>